<reference evidence="2" key="2">
    <citation type="submission" date="2020-06" db="EMBL/GenBank/DDBJ databases">
        <title>Helianthus annuus Genome sequencing and assembly Release 2.</title>
        <authorList>
            <person name="Gouzy J."/>
            <person name="Langlade N."/>
            <person name="Munos S."/>
        </authorList>
    </citation>
    <scope>NUCLEOTIDE SEQUENCE</scope>
    <source>
        <tissue evidence="2">Leaves</tissue>
    </source>
</reference>
<evidence type="ECO:0000313" key="3">
    <source>
        <dbReference type="Proteomes" id="UP000215914"/>
    </source>
</evidence>
<name>A0A9K3MYM6_HELAN</name>
<proteinExistence type="predicted"/>
<dbReference type="AlphaFoldDB" id="A0A9K3MYM6"/>
<sequence length="52" mass="6066">MSPSRRLYMPKMSAQLSRHPQPISSENLIKEKEGPGSRHGHWTRYCRESSCH</sequence>
<reference evidence="2" key="1">
    <citation type="journal article" date="2017" name="Nature">
        <title>The sunflower genome provides insights into oil metabolism, flowering and Asterid evolution.</title>
        <authorList>
            <person name="Badouin H."/>
            <person name="Gouzy J."/>
            <person name="Grassa C.J."/>
            <person name="Murat F."/>
            <person name="Staton S.E."/>
            <person name="Cottret L."/>
            <person name="Lelandais-Briere C."/>
            <person name="Owens G.L."/>
            <person name="Carrere S."/>
            <person name="Mayjonade B."/>
            <person name="Legrand L."/>
            <person name="Gill N."/>
            <person name="Kane N.C."/>
            <person name="Bowers J.E."/>
            <person name="Hubner S."/>
            <person name="Bellec A."/>
            <person name="Berard A."/>
            <person name="Berges H."/>
            <person name="Blanchet N."/>
            <person name="Boniface M.C."/>
            <person name="Brunel D."/>
            <person name="Catrice O."/>
            <person name="Chaidir N."/>
            <person name="Claudel C."/>
            <person name="Donnadieu C."/>
            <person name="Faraut T."/>
            <person name="Fievet G."/>
            <person name="Helmstetter N."/>
            <person name="King M."/>
            <person name="Knapp S.J."/>
            <person name="Lai Z."/>
            <person name="Le Paslier M.C."/>
            <person name="Lippi Y."/>
            <person name="Lorenzon L."/>
            <person name="Mandel J.R."/>
            <person name="Marage G."/>
            <person name="Marchand G."/>
            <person name="Marquand E."/>
            <person name="Bret-Mestries E."/>
            <person name="Morien E."/>
            <person name="Nambeesan S."/>
            <person name="Nguyen T."/>
            <person name="Pegot-Espagnet P."/>
            <person name="Pouilly N."/>
            <person name="Raftis F."/>
            <person name="Sallet E."/>
            <person name="Schiex T."/>
            <person name="Thomas J."/>
            <person name="Vandecasteele C."/>
            <person name="Vares D."/>
            <person name="Vear F."/>
            <person name="Vautrin S."/>
            <person name="Crespi M."/>
            <person name="Mangin B."/>
            <person name="Burke J.M."/>
            <person name="Salse J."/>
            <person name="Munos S."/>
            <person name="Vincourt P."/>
            <person name="Rieseberg L.H."/>
            <person name="Langlade N.B."/>
        </authorList>
    </citation>
    <scope>NUCLEOTIDE SEQUENCE</scope>
    <source>
        <tissue evidence="2">Leaves</tissue>
    </source>
</reference>
<dbReference type="Gramene" id="mRNA:HanXRQr2_Chr11g0474311">
    <property type="protein sequence ID" value="mRNA:HanXRQr2_Chr11g0474311"/>
    <property type="gene ID" value="HanXRQr2_Chr11g0474311"/>
</dbReference>
<dbReference type="Proteomes" id="UP000215914">
    <property type="component" value="Unassembled WGS sequence"/>
</dbReference>
<organism evidence="2 3">
    <name type="scientific">Helianthus annuus</name>
    <name type="common">Common sunflower</name>
    <dbReference type="NCBI Taxonomy" id="4232"/>
    <lineage>
        <taxon>Eukaryota</taxon>
        <taxon>Viridiplantae</taxon>
        <taxon>Streptophyta</taxon>
        <taxon>Embryophyta</taxon>
        <taxon>Tracheophyta</taxon>
        <taxon>Spermatophyta</taxon>
        <taxon>Magnoliopsida</taxon>
        <taxon>eudicotyledons</taxon>
        <taxon>Gunneridae</taxon>
        <taxon>Pentapetalae</taxon>
        <taxon>asterids</taxon>
        <taxon>campanulids</taxon>
        <taxon>Asterales</taxon>
        <taxon>Asteraceae</taxon>
        <taxon>Asteroideae</taxon>
        <taxon>Heliantheae alliance</taxon>
        <taxon>Heliantheae</taxon>
        <taxon>Helianthus</taxon>
    </lineage>
</organism>
<accession>A0A9K3MYM6</accession>
<keyword evidence="3" id="KW-1185">Reference proteome</keyword>
<feature type="region of interest" description="Disordered" evidence="1">
    <location>
        <begin position="1"/>
        <end position="52"/>
    </location>
</feature>
<dbReference type="EMBL" id="MNCJ02000326">
    <property type="protein sequence ID" value="KAF5780649.1"/>
    <property type="molecule type" value="Genomic_DNA"/>
</dbReference>
<comment type="caution">
    <text evidence="2">The sequence shown here is derived from an EMBL/GenBank/DDBJ whole genome shotgun (WGS) entry which is preliminary data.</text>
</comment>
<gene>
    <name evidence="2" type="ORF">HanXRQr2_Chr11g0474311</name>
</gene>
<feature type="compositionally biased region" description="Polar residues" evidence="1">
    <location>
        <begin position="14"/>
        <end position="27"/>
    </location>
</feature>
<evidence type="ECO:0000256" key="1">
    <source>
        <dbReference type="SAM" id="MobiDB-lite"/>
    </source>
</evidence>
<evidence type="ECO:0000313" key="2">
    <source>
        <dbReference type="EMBL" id="KAF5780649.1"/>
    </source>
</evidence>
<protein>
    <submittedName>
        <fullName evidence="2">Uncharacterized protein</fullName>
    </submittedName>
</protein>